<keyword evidence="2" id="KW-0472">Membrane</keyword>
<evidence type="ECO:0000256" key="1">
    <source>
        <dbReference type="PROSITE-ProRule" id="PRU00339"/>
    </source>
</evidence>
<gene>
    <name evidence="3" type="ORF">DO97_16635</name>
</gene>
<keyword evidence="1" id="KW-0802">TPR repeat</keyword>
<dbReference type="InterPro" id="IPR011990">
    <property type="entry name" value="TPR-like_helical_dom_sf"/>
</dbReference>
<feature type="repeat" description="TPR" evidence="1">
    <location>
        <begin position="13"/>
        <end position="46"/>
    </location>
</feature>
<dbReference type="InterPro" id="IPR019734">
    <property type="entry name" value="TPR_rpt"/>
</dbReference>
<dbReference type="SUPFAM" id="SSF48452">
    <property type="entry name" value="TPR-like"/>
    <property type="match status" value="1"/>
</dbReference>
<comment type="caution">
    <text evidence="3">The sequence shown here is derived from an EMBL/GenBank/DDBJ whole genome shotgun (WGS) entry which is preliminary data.</text>
</comment>
<dbReference type="AlphaFoldDB" id="A0A098TMY5"/>
<proteinExistence type="predicted"/>
<name>A0A098TMY5_9CYAN</name>
<organism evidence="3 4">
    <name type="scientific">Neosynechococcus sphagnicola sy1</name>
    <dbReference type="NCBI Taxonomy" id="1497020"/>
    <lineage>
        <taxon>Bacteria</taxon>
        <taxon>Bacillati</taxon>
        <taxon>Cyanobacteriota</taxon>
        <taxon>Cyanophyceae</taxon>
        <taxon>Neosynechococcales</taxon>
        <taxon>Neosynechococcaceae</taxon>
        <taxon>Neosynechococcus</taxon>
    </lineage>
</organism>
<feature type="transmembrane region" description="Helical" evidence="2">
    <location>
        <begin position="160"/>
        <end position="178"/>
    </location>
</feature>
<keyword evidence="2" id="KW-1133">Transmembrane helix</keyword>
<evidence type="ECO:0000313" key="3">
    <source>
        <dbReference type="EMBL" id="KGF73606.1"/>
    </source>
</evidence>
<accession>A0A098TMY5</accession>
<evidence type="ECO:0000256" key="2">
    <source>
        <dbReference type="SAM" id="Phobius"/>
    </source>
</evidence>
<dbReference type="OrthoDB" id="510804at2"/>
<dbReference type="RefSeq" id="WP_036531162.1">
    <property type="nucleotide sequence ID" value="NZ_JJML01000006.1"/>
</dbReference>
<sequence>MNSDDAAEDLRRVQTQYQAGKATFERGDYRQSVQHLEKAVALLARNSRLGGEVQIWLVTAYEATGQRAEAIALCRQLTRHPHWETRKQSRRLLYILEAPQLVRRPEWLTKIPDLSRLADNEAPAFYAQVPAKKRPTKPQRPPMLPEPVDLSQVNTQDNQFLWVALGSAMVMLVGLLWLS</sequence>
<dbReference type="PROSITE" id="PS50005">
    <property type="entry name" value="TPR"/>
    <property type="match status" value="1"/>
</dbReference>
<dbReference type="PANTHER" id="PTHR36761">
    <property type="entry name" value="ORF03 PROTEIN"/>
    <property type="match status" value="1"/>
</dbReference>
<dbReference type="PANTHER" id="PTHR36761:SF2">
    <property type="entry name" value="ORF03 PROTEIN"/>
    <property type="match status" value="1"/>
</dbReference>
<reference evidence="3 4" key="1">
    <citation type="journal article" date="2014" name="Mol. Ecol.">
        <title>Evolution of Synechococcus.</title>
        <authorList>
            <person name="Dvorak P."/>
            <person name="Casamatta D."/>
            <person name="Hasler P."/>
            <person name="Poulickova A."/>
            <person name="Ondrej V."/>
            <person name="Sanges R."/>
        </authorList>
    </citation>
    <scope>NUCLEOTIDE SEQUENCE [LARGE SCALE GENOMIC DNA]</scope>
    <source>
        <strain evidence="3 4">CAUP A 1101</strain>
    </source>
</reference>
<dbReference type="Gene3D" id="1.25.40.10">
    <property type="entry name" value="Tetratricopeptide repeat domain"/>
    <property type="match status" value="1"/>
</dbReference>
<evidence type="ECO:0000313" key="4">
    <source>
        <dbReference type="Proteomes" id="UP000030170"/>
    </source>
</evidence>
<dbReference type="EMBL" id="JJML01000006">
    <property type="protein sequence ID" value="KGF73606.1"/>
    <property type="molecule type" value="Genomic_DNA"/>
</dbReference>
<protein>
    <submittedName>
        <fullName evidence="3">Uncharacterized protein</fullName>
    </submittedName>
</protein>
<dbReference type="STRING" id="1497020.DO97_16635"/>
<dbReference type="Proteomes" id="UP000030170">
    <property type="component" value="Unassembled WGS sequence"/>
</dbReference>
<keyword evidence="2" id="KW-0812">Transmembrane</keyword>
<keyword evidence="4" id="KW-1185">Reference proteome</keyword>